<name>A0AAP0I0P2_9MAGN</name>
<proteinExistence type="predicted"/>
<dbReference type="AlphaFoldDB" id="A0AAP0I0P2"/>
<keyword evidence="3" id="KW-1185">Reference proteome</keyword>
<feature type="compositionally biased region" description="Basic and acidic residues" evidence="1">
    <location>
        <begin position="210"/>
        <end position="225"/>
    </location>
</feature>
<dbReference type="Proteomes" id="UP001419268">
    <property type="component" value="Unassembled WGS sequence"/>
</dbReference>
<evidence type="ECO:0000313" key="2">
    <source>
        <dbReference type="EMBL" id="KAK9105207.1"/>
    </source>
</evidence>
<feature type="region of interest" description="Disordered" evidence="1">
    <location>
        <begin position="85"/>
        <end position="107"/>
    </location>
</feature>
<sequence>MAAIAQWSRWWSTRVGGQEQVAQTARERRKTARTADGGTARAAAMAGSIWRARRAMASDAAAPATQRAAWRGVASWRRMAHGADDARNWQAGSQQASRRGSFSGDAAARARQRSTNINLFPTIVGKDFGATPTPLELFLHIHTRDHDRHTFADQRAELVAQYFPQTVDITSAAAPTSGQLPPPSSLQPPLVSTSTPMAPLSAPPLASTHDLGDKNESSHSDELDD</sequence>
<protein>
    <submittedName>
        <fullName evidence="2">Uncharacterized protein</fullName>
    </submittedName>
</protein>
<dbReference type="EMBL" id="JBBNAG010000009">
    <property type="protein sequence ID" value="KAK9105207.1"/>
    <property type="molecule type" value="Genomic_DNA"/>
</dbReference>
<accession>A0AAP0I0P2</accession>
<evidence type="ECO:0000256" key="1">
    <source>
        <dbReference type="SAM" id="MobiDB-lite"/>
    </source>
</evidence>
<comment type="caution">
    <text evidence="2">The sequence shown here is derived from an EMBL/GenBank/DDBJ whole genome shotgun (WGS) entry which is preliminary data.</text>
</comment>
<reference evidence="2 3" key="1">
    <citation type="submission" date="2024-01" db="EMBL/GenBank/DDBJ databases">
        <title>Genome assemblies of Stephania.</title>
        <authorList>
            <person name="Yang L."/>
        </authorList>
    </citation>
    <scope>NUCLEOTIDE SEQUENCE [LARGE SCALE GENOMIC DNA]</scope>
    <source>
        <strain evidence="2">JXDWG</strain>
        <tissue evidence="2">Leaf</tissue>
    </source>
</reference>
<gene>
    <name evidence="2" type="ORF">Scep_022051</name>
</gene>
<feature type="compositionally biased region" description="Low complexity" evidence="1">
    <location>
        <begin position="187"/>
        <end position="208"/>
    </location>
</feature>
<feature type="compositionally biased region" description="Polar residues" evidence="1">
    <location>
        <begin position="90"/>
        <end position="100"/>
    </location>
</feature>
<evidence type="ECO:0000313" key="3">
    <source>
        <dbReference type="Proteomes" id="UP001419268"/>
    </source>
</evidence>
<feature type="region of interest" description="Disordered" evidence="1">
    <location>
        <begin position="173"/>
        <end position="225"/>
    </location>
</feature>
<organism evidence="2 3">
    <name type="scientific">Stephania cephalantha</name>
    <dbReference type="NCBI Taxonomy" id="152367"/>
    <lineage>
        <taxon>Eukaryota</taxon>
        <taxon>Viridiplantae</taxon>
        <taxon>Streptophyta</taxon>
        <taxon>Embryophyta</taxon>
        <taxon>Tracheophyta</taxon>
        <taxon>Spermatophyta</taxon>
        <taxon>Magnoliopsida</taxon>
        <taxon>Ranunculales</taxon>
        <taxon>Menispermaceae</taxon>
        <taxon>Menispermoideae</taxon>
        <taxon>Cissampelideae</taxon>
        <taxon>Stephania</taxon>
    </lineage>
</organism>